<keyword evidence="7" id="KW-1185">Reference proteome</keyword>
<dbReference type="OrthoDB" id="9795776at2"/>
<dbReference type="EMBL" id="VIGD01000022">
    <property type="protein sequence ID" value="TQE89031.1"/>
    <property type="molecule type" value="Genomic_DNA"/>
</dbReference>
<evidence type="ECO:0000313" key="6">
    <source>
        <dbReference type="EMBL" id="TQE89031.1"/>
    </source>
</evidence>
<gene>
    <name evidence="6" type="ORF">FKZ59_12905</name>
</gene>
<dbReference type="AlphaFoldDB" id="A0A540UX33"/>
<evidence type="ECO:0000256" key="1">
    <source>
        <dbReference type="ARBA" id="ARBA00010923"/>
    </source>
</evidence>
<evidence type="ECO:0000256" key="3">
    <source>
        <dbReference type="ARBA" id="ARBA00023125"/>
    </source>
</evidence>
<evidence type="ECO:0000313" key="7">
    <source>
        <dbReference type="Proteomes" id="UP000315753"/>
    </source>
</evidence>
<keyword evidence="4" id="KW-0175">Coiled coil</keyword>
<dbReference type="Pfam" id="PF01420">
    <property type="entry name" value="Methylase_S"/>
    <property type="match status" value="1"/>
</dbReference>
<protein>
    <recommendedName>
        <fullName evidence="5">Type I restriction modification DNA specificity domain-containing protein</fullName>
    </recommendedName>
</protein>
<dbReference type="InterPro" id="IPR000055">
    <property type="entry name" value="Restrct_endonuc_typeI_TRD"/>
</dbReference>
<organism evidence="6 7">
    <name type="scientific">Ureibacillus terrenus</name>
    <dbReference type="NCBI Taxonomy" id="118246"/>
    <lineage>
        <taxon>Bacteria</taxon>
        <taxon>Bacillati</taxon>
        <taxon>Bacillota</taxon>
        <taxon>Bacilli</taxon>
        <taxon>Bacillales</taxon>
        <taxon>Caryophanaceae</taxon>
        <taxon>Ureibacillus</taxon>
    </lineage>
</organism>
<dbReference type="GO" id="GO:0003677">
    <property type="term" value="F:DNA binding"/>
    <property type="evidence" value="ECO:0007669"/>
    <property type="project" value="UniProtKB-KW"/>
</dbReference>
<dbReference type="PANTHER" id="PTHR30408">
    <property type="entry name" value="TYPE-1 RESTRICTION ENZYME ECOKI SPECIFICITY PROTEIN"/>
    <property type="match status" value="1"/>
</dbReference>
<dbReference type="Proteomes" id="UP000315753">
    <property type="component" value="Unassembled WGS sequence"/>
</dbReference>
<feature type="coiled-coil region" evidence="4">
    <location>
        <begin position="205"/>
        <end position="232"/>
    </location>
</feature>
<evidence type="ECO:0000256" key="4">
    <source>
        <dbReference type="SAM" id="Coils"/>
    </source>
</evidence>
<dbReference type="InterPro" id="IPR052021">
    <property type="entry name" value="Type-I_RS_S_subunit"/>
</dbReference>
<comment type="similarity">
    <text evidence="1">Belongs to the type-I restriction system S methylase family.</text>
</comment>
<accession>A0A540UX33</accession>
<sequence length="477" mass="54536">MFRIVSKKPSIIWATETEIDDERLDSKFYDVQFIETQNKLLKSPLTKKKLGEIMKSMNSPIGWQGIPSSAYRRKGEGIPLLRVQNIQDNQIDWDTIIDVDPEIYFSQPAIQSEAGDIIITRVGTIGRFCKVPSNVPKIAMGQNLTRVSFDRQVVDADYILAYMNTQYCINQMYRLAYGGVQPSLTNKNIRDILLLIPSIKIQNYIGNKVRKAEELREESKRLKEEAESLLSLVLKLDEFKYEVTKSWVVNADLLEPYLNVQFYNKEYLSFQEHLKTLGIPLLKMSQVLFKIIRNNSPDENDRVEKGIPSLIVSDIDPYRIEIENAKIQVSQDYYKANEHQAIRVDDVVYTTAGPPLGEACLVVDEMLPLLSGAHVAVLRTNEKCKPGYLTCVLNSLVGSLEVQKHSYGIRQQYLFNEQLSNFVIPIIAQEIQDEIHEKISKAIKFEIQSKKFISEAKQDVENLIEGKFDESKISEGA</sequence>
<dbReference type="InterPro" id="IPR044946">
    <property type="entry name" value="Restrct_endonuc_typeI_TRD_sf"/>
</dbReference>
<keyword evidence="3" id="KW-0238">DNA-binding</keyword>
<comment type="caution">
    <text evidence="6">The sequence shown here is derived from an EMBL/GenBank/DDBJ whole genome shotgun (WGS) entry which is preliminary data.</text>
</comment>
<name>A0A540UX33_9BACL</name>
<evidence type="ECO:0000259" key="5">
    <source>
        <dbReference type="Pfam" id="PF01420"/>
    </source>
</evidence>
<proteinExistence type="inferred from homology"/>
<feature type="domain" description="Type I restriction modification DNA specificity" evidence="5">
    <location>
        <begin position="47"/>
        <end position="215"/>
    </location>
</feature>
<reference evidence="6 7" key="1">
    <citation type="submission" date="2019-06" db="EMBL/GenBank/DDBJ databases">
        <title>Genome sequence of Ureibacillus terrenus.</title>
        <authorList>
            <person name="Maclea K.S."/>
            <person name="Simoes M."/>
        </authorList>
    </citation>
    <scope>NUCLEOTIDE SEQUENCE [LARGE SCALE GENOMIC DNA]</scope>
    <source>
        <strain evidence="6 7">ATCC BAA-384</strain>
    </source>
</reference>
<dbReference type="RefSeq" id="WP_141603168.1">
    <property type="nucleotide sequence ID" value="NZ_VIGD01000022.1"/>
</dbReference>
<dbReference type="PANTHER" id="PTHR30408:SF12">
    <property type="entry name" value="TYPE I RESTRICTION ENZYME MJAVIII SPECIFICITY SUBUNIT"/>
    <property type="match status" value="1"/>
</dbReference>
<keyword evidence="2" id="KW-0680">Restriction system</keyword>
<dbReference type="Gene3D" id="3.90.220.20">
    <property type="entry name" value="DNA methylase specificity domains"/>
    <property type="match status" value="2"/>
</dbReference>
<dbReference type="GO" id="GO:0009307">
    <property type="term" value="P:DNA restriction-modification system"/>
    <property type="evidence" value="ECO:0007669"/>
    <property type="project" value="UniProtKB-KW"/>
</dbReference>
<evidence type="ECO:0000256" key="2">
    <source>
        <dbReference type="ARBA" id="ARBA00022747"/>
    </source>
</evidence>
<dbReference type="SUPFAM" id="SSF116734">
    <property type="entry name" value="DNA methylase specificity domain"/>
    <property type="match status" value="2"/>
</dbReference>